<organism evidence="2 3">
    <name type="scientific">Vibrio algarum</name>
    <dbReference type="NCBI Taxonomy" id="3020714"/>
    <lineage>
        <taxon>Bacteria</taxon>
        <taxon>Pseudomonadati</taxon>
        <taxon>Pseudomonadota</taxon>
        <taxon>Gammaproteobacteria</taxon>
        <taxon>Vibrionales</taxon>
        <taxon>Vibrionaceae</taxon>
        <taxon>Vibrio</taxon>
    </lineage>
</organism>
<feature type="transmembrane region" description="Helical" evidence="1">
    <location>
        <begin position="43"/>
        <end position="63"/>
    </location>
</feature>
<name>A0ABT4YWJ2_9VIBR</name>
<keyword evidence="3" id="KW-1185">Reference proteome</keyword>
<dbReference type="Proteomes" id="UP001210678">
    <property type="component" value="Unassembled WGS sequence"/>
</dbReference>
<evidence type="ECO:0000313" key="3">
    <source>
        <dbReference type="Proteomes" id="UP001210678"/>
    </source>
</evidence>
<gene>
    <name evidence="2" type="ORF">PGX00_20695</name>
</gene>
<dbReference type="RefSeq" id="WP_272140128.1">
    <property type="nucleotide sequence ID" value="NZ_JAQLOI010000003.1"/>
</dbReference>
<evidence type="ECO:0000256" key="1">
    <source>
        <dbReference type="SAM" id="Phobius"/>
    </source>
</evidence>
<dbReference type="Pfam" id="PF10688">
    <property type="entry name" value="Imp-YgjV"/>
    <property type="match status" value="1"/>
</dbReference>
<feature type="transmembrane region" description="Helical" evidence="1">
    <location>
        <begin position="75"/>
        <end position="92"/>
    </location>
</feature>
<evidence type="ECO:0000313" key="2">
    <source>
        <dbReference type="EMBL" id="MDB1125949.1"/>
    </source>
</evidence>
<comment type="caution">
    <text evidence="2">The sequence shown here is derived from an EMBL/GenBank/DDBJ whole genome shotgun (WGS) entry which is preliminary data.</text>
</comment>
<feature type="transmembrane region" description="Helical" evidence="1">
    <location>
        <begin position="98"/>
        <end position="114"/>
    </location>
</feature>
<dbReference type="InterPro" id="IPR026267">
    <property type="entry name" value="YgjV"/>
</dbReference>
<dbReference type="InterPro" id="IPR019629">
    <property type="entry name" value="Uncharacterised_HI1736/YgjV"/>
</dbReference>
<keyword evidence="1" id="KW-0472">Membrane</keyword>
<sequence length="171" mass="18853">MNLDLSLGQLLGFVSFALGVSTFYQKDDRKLKVLMLIFNINHLVHYILLGSIMSALAALLSAIRTGTSIYTSSKKVAAFFVVLGLGLGLYLAEEWWTLFPIVGTMIGTLAVFAFQGIQMRLCFIVGACCWLINNIIIGSYGGVMLEVSVLTMNIITIYRLVKIKNKNVAVY</sequence>
<reference evidence="2 3" key="1">
    <citation type="submission" date="2023-01" db="EMBL/GenBank/DDBJ databases">
        <title>Vibrio sp. KJ40-1 sp.nov, isolated from marine algae.</title>
        <authorList>
            <person name="Butt M."/>
            <person name="Kim J.M.J."/>
            <person name="Jeon C.O.C."/>
        </authorList>
    </citation>
    <scope>NUCLEOTIDE SEQUENCE [LARGE SCALE GENOMIC DNA]</scope>
    <source>
        <strain evidence="2 3">KJ40-1</strain>
    </source>
</reference>
<dbReference type="PIRSF" id="PIRSF011443">
    <property type="entry name" value="YgjV"/>
    <property type="match status" value="1"/>
</dbReference>
<keyword evidence="1" id="KW-0812">Transmembrane</keyword>
<dbReference type="EMBL" id="JAQLOI010000003">
    <property type="protein sequence ID" value="MDB1125949.1"/>
    <property type="molecule type" value="Genomic_DNA"/>
</dbReference>
<feature type="transmembrane region" description="Helical" evidence="1">
    <location>
        <begin position="121"/>
        <end position="137"/>
    </location>
</feature>
<keyword evidence="1" id="KW-1133">Transmembrane helix</keyword>
<protein>
    <submittedName>
        <fullName evidence="2">YgjV family protein</fullName>
    </submittedName>
</protein>
<proteinExistence type="predicted"/>
<accession>A0ABT4YWJ2</accession>